<dbReference type="VEuPathDB" id="PlasmoDB:PCOAH_00013120"/>
<dbReference type="Proteomes" id="UP000092716">
    <property type="component" value="Chromosome 6"/>
</dbReference>
<proteinExistence type="predicted"/>
<feature type="compositionally biased region" description="Acidic residues" evidence="1">
    <location>
        <begin position="300"/>
        <end position="318"/>
    </location>
</feature>
<evidence type="ECO:0000313" key="3">
    <source>
        <dbReference type="Proteomes" id="UP000092716"/>
    </source>
</evidence>
<keyword evidence="3" id="KW-1185">Reference proteome</keyword>
<dbReference type="InterPro" id="IPR008780">
    <property type="entry name" value="Plasmodium_Vir"/>
</dbReference>
<evidence type="ECO:0000256" key="1">
    <source>
        <dbReference type="SAM" id="MobiDB-lite"/>
    </source>
</evidence>
<accession>A0A1B1DW50</accession>
<organism evidence="2 3">
    <name type="scientific">Plasmodium coatneyi</name>
    <dbReference type="NCBI Taxonomy" id="208452"/>
    <lineage>
        <taxon>Eukaryota</taxon>
        <taxon>Sar</taxon>
        <taxon>Alveolata</taxon>
        <taxon>Apicomplexa</taxon>
        <taxon>Aconoidasida</taxon>
        <taxon>Haemosporida</taxon>
        <taxon>Plasmodiidae</taxon>
        <taxon>Plasmodium</taxon>
    </lineage>
</organism>
<gene>
    <name evidence="2" type="ORF">PCOAH_00013120</name>
</gene>
<sequence length="617" mass="69358">MEDPSEELPSQKIYNEVKGSSCYSEHSSIFHGKRSQLERNPKIQQYAKQIIEALCYLSKNGGGYKLNNDRCKFLYWLIGSAVVSNLGGKNFSNLMSEIYNTLYPYIWIDGCTSPYYISISKELFSHLKVLHDFHHDEGAIKAKLLLLQARTDSKKHPYCARIQQVISAYEAVQSDCDDGKTSTKKYCHDLKTKYKGYSEEGLSQVESKCDSMTEAGEKATTTSIKLTKTHLEMLTSYVKYYKQFTVNPDYCYYCNFPSRKKIYDKLKAYFDDDKYANIIARALCYVSTKAKEEKEKGEEKEDEEEEEEEEGPKEEDEGVEKPNHEKRCKFFNFWLGHLLYKKLNDNSKFSEVIGVINTELDKISEEHKCELPITNIDNATGFNNRRIVYEYFIDHAKITKQLNISDSGSPTSSSKPKCDKAYCKHLTNITTAYNALKDECNGKVDGFCGNFNSTYKTLIEKDLSKLTCQLEEGEGEEGGDDPLLPPSSSLSKVAKLPEDDDPTGICTEQLMEEATISGANTTAAPIVSSVFGTLIGIPAIALFLYKYTSLPSLLHAQFKGGGGGRNNSSVSNIRKRTTTASVESDFDDDTSIIGGSTTEYDSTIGDSSTIYSVPYVR</sequence>
<evidence type="ECO:0000313" key="2">
    <source>
        <dbReference type="EMBL" id="ANQ06988.1"/>
    </source>
</evidence>
<dbReference type="GeneID" id="30908038"/>
<dbReference type="RefSeq" id="XP_019913683.1">
    <property type="nucleotide sequence ID" value="XM_020058121.1"/>
</dbReference>
<feature type="region of interest" description="Disordered" evidence="1">
    <location>
        <begin position="294"/>
        <end position="321"/>
    </location>
</feature>
<dbReference type="Pfam" id="PF05795">
    <property type="entry name" value="Plasmodium_Vir"/>
    <property type="match status" value="2"/>
</dbReference>
<dbReference type="AlphaFoldDB" id="A0A1B1DW50"/>
<reference evidence="3" key="1">
    <citation type="submission" date="2016-06" db="EMBL/GenBank/DDBJ databases">
        <title>First high quality genome sequence of Plasmodium coatneyi using continuous long reads from single molecule, real-time sequencing.</title>
        <authorList>
            <person name="Chien J.-T."/>
            <person name="Pakala S.B."/>
            <person name="Geraldo J.A."/>
            <person name="Lapp S.A."/>
            <person name="Barnwell J.W."/>
            <person name="Kissinger J.C."/>
            <person name="Galinski M.R."/>
            <person name="Humphrey J.C."/>
        </authorList>
    </citation>
    <scope>NUCLEOTIDE SEQUENCE [LARGE SCALE GENOMIC DNA]</scope>
    <source>
        <strain evidence="3">Hackeri</strain>
    </source>
</reference>
<feature type="compositionally biased region" description="Polar residues" evidence="1">
    <location>
        <begin position="566"/>
        <end position="581"/>
    </location>
</feature>
<dbReference type="KEGG" id="pcot:PCOAH_00013120"/>
<feature type="region of interest" description="Disordered" evidence="1">
    <location>
        <begin position="560"/>
        <end position="581"/>
    </location>
</feature>
<name>A0A1B1DW50_9APIC</name>
<feature type="region of interest" description="Disordered" evidence="1">
    <location>
        <begin position="472"/>
        <end position="499"/>
    </location>
</feature>
<protein>
    <recommendedName>
        <fullName evidence="4">KIR protein</fullName>
    </recommendedName>
</protein>
<dbReference type="EMBL" id="CP016244">
    <property type="protein sequence ID" value="ANQ06988.1"/>
    <property type="molecule type" value="Genomic_DNA"/>
</dbReference>
<evidence type="ECO:0008006" key="4">
    <source>
        <dbReference type="Google" id="ProtNLM"/>
    </source>
</evidence>